<dbReference type="InterPro" id="IPR048254">
    <property type="entry name" value="CDP_ALCOHOL_P_TRANSF_CS"/>
</dbReference>
<dbReference type="Pfam" id="PF01066">
    <property type="entry name" value="CDP-OH_P_transf"/>
    <property type="match status" value="1"/>
</dbReference>
<dbReference type="Proteomes" id="UP001596414">
    <property type="component" value="Unassembled WGS sequence"/>
</dbReference>
<dbReference type="PROSITE" id="PS00379">
    <property type="entry name" value="CDP_ALCOHOL_P_TRANSF"/>
    <property type="match status" value="1"/>
</dbReference>
<accession>A0ABD5X8F8</accession>
<dbReference type="NCBIfam" id="NF038086">
    <property type="entry name" value="anchor_synt_A"/>
    <property type="match status" value="1"/>
</dbReference>
<proteinExistence type="inferred from homology"/>
<feature type="transmembrane region" description="Helical" evidence="3">
    <location>
        <begin position="71"/>
        <end position="90"/>
    </location>
</feature>
<sequence>MSLRVVDRLGAADVITLLNAIVGVVAMIGAVLGRPMLVAQLLLLAAAADAVDGIIARLYGGTKVGPYLDSMADIVSFGTATGLFVFAVARDQWDNLTDTPELLVAAVGAASIFVVFSLVRTALYTVHVDEGENRPGIQNTLGATILAAAYLSGLVSVPLLLGATTVLSVLMVAPVPYPKLTARDAIVMGTVQMGAILFPNLFNGILPRVLLVAAMAYMILGPWLYWGE</sequence>
<keyword evidence="1 2" id="KW-0808">Transferase</keyword>
<evidence type="ECO:0000313" key="5">
    <source>
        <dbReference type="Proteomes" id="UP001596414"/>
    </source>
</evidence>
<evidence type="ECO:0000313" key="4">
    <source>
        <dbReference type="EMBL" id="MFC7125455.1"/>
    </source>
</evidence>
<keyword evidence="3" id="KW-1133">Transmembrane helix</keyword>
<dbReference type="GO" id="GO:0016740">
    <property type="term" value="F:transferase activity"/>
    <property type="evidence" value="ECO:0007669"/>
    <property type="project" value="UniProtKB-KW"/>
</dbReference>
<dbReference type="InterPro" id="IPR000462">
    <property type="entry name" value="CDP-OH_P_trans"/>
</dbReference>
<dbReference type="Gene3D" id="1.20.120.1760">
    <property type="match status" value="1"/>
</dbReference>
<keyword evidence="3" id="KW-0812">Transmembrane</keyword>
<gene>
    <name evidence="4" type="ORF">ACFQJ7_05295</name>
</gene>
<feature type="transmembrane region" description="Helical" evidence="3">
    <location>
        <begin position="144"/>
        <end position="173"/>
    </location>
</feature>
<dbReference type="RefSeq" id="WP_267636451.1">
    <property type="nucleotide sequence ID" value="NZ_JAODIY010000004.1"/>
</dbReference>
<organism evidence="4 5">
    <name type="scientific">Halovenus rubra</name>
    <dbReference type="NCBI Taxonomy" id="869890"/>
    <lineage>
        <taxon>Archaea</taxon>
        <taxon>Methanobacteriati</taxon>
        <taxon>Methanobacteriota</taxon>
        <taxon>Stenosarchaea group</taxon>
        <taxon>Halobacteria</taxon>
        <taxon>Halobacteriales</taxon>
        <taxon>Haloarculaceae</taxon>
        <taxon>Halovenus</taxon>
    </lineage>
</organism>
<reference evidence="4 5" key="1">
    <citation type="journal article" date="2014" name="Int. J. Syst. Evol. Microbiol.">
        <title>Complete genome sequence of Corynebacterium casei LMG S-19264T (=DSM 44701T), isolated from a smear-ripened cheese.</title>
        <authorList>
            <consortium name="US DOE Joint Genome Institute (JGI-PGF)"/>
            <person name="Walter F."/>
            <person name="Albersmeier A."/>
            <person name="Kalinowski J."/>
            <person name="Ruckert C."/>
        </authorList>
    </citation>
    <scope>NUCLEOTIDE SEQUENCE [LARGE SCALE GENOMIC DNA]</scope>
    <source>
        <strain evidence="4 5">CGMCC 4.7215</strain>
    </source>
</reference>
<protein>
    <submittedName>
        <fullName evidence="4">Protein sorting system archaetidylserine synthase</fullName>
    </submittedName>
</protein>
<feature type="transmembrane region" description="Helical" evidence="3">
    <location>
        <begin position="209"/>
        <end position="226"/>
    </location>
</feature>
<feature type="transmembrane region" description="Helical" evidence="3">
    <location>
        <begin position="38"/>
        <end position="59"/>
    </location>
</feature>
<comment type="similarity">
    <text evidence="2">Belongs to the CDP-alcohol phosphatidyltransferase class-I family.</text>
</comment>
<dbReference type="AlphaFoldDB" id="A0ABD5X8F8"/>
<dbReference type="EMBL" id="JBHSZQ010000004">
    <property type="protein sequence ID" value="MFC7125455.1"/>
    <property type="molecule type" value="Genomic_DNA"/>
</dbReference>
<evidence type="ECO:0000256" key="1">
    <source>
        <dbReference type="ARBA" id="ARBA00022679"/>
    </source>
</evidence>
<feature type="transmembrane region" description="Helical" evidence="3">
    <location>
        <begin position="102"/>
        <end position="123"/>
    </location>
</feature>
<feature type="transmembrane region" description="Helical" evidence="3">
    <location>
        <begin position="12"/>
        <end position="32"/>
    </location>
</feature>
<evidence type="ECO:0000256" key="3">
    <source>
        <dbReference type="SAM" id="Phobius"/>
    </source>
</evidence>
<keyword evidence="3" id="KW-0472">Membrane</keyword>
<comment type="caution">
    <text evidence="4">The sequence shown here is derived from an EMBL/GenBank/DDBJ whole genome shotgun (WGS) entry which is preliminary data.</text>
</comment>
<dbReference type="InterPro" id="IPR043130">
    <property type="entry name" value="CDP-OH_PTrfase_TM_dom"/>
</dbReference>
<evidence type="ECO:0000256" key="2">
    <source>
        <dbReference type="RuleBase" id="RU003750"/>
    </source>
</evidence>
<name>A0ABD5X8F8_9EURY</name>